<evidence type="ECO:0000313" key="2">
    <source>
        <dbReference type="EMBL" id="MDF2261529.1"/>
    </source>
</evidence>
<name>A0ABT5ZCH0_9ACTN</name>
<comment type="caution">
    <text evidence="2">The sequence shown here is derived from an EMBL/GenBank/DDBJ whole genome shotgun (WGS) entry which is preliminary data.</text>
</comment>
<organism evidence="2 3">
    <name type="scientific">Streptantibioticus ferralitis</name>
    <dbReference type="NCBI Taxonomy" id="236510"/>
    <lineage>
        <taxon>Bacteria</taxon>
        <taxon>Bacillati</taxon>
        <taxon>Actinomycetota</taxon>
        <taxon>Actinomycetes</taxon>
        <taxon>Kitasatosporales</taxon>
        <taxon>Streptomycetaceae</taxon>
        <taxon>Streptantibioticus</taxon>
    </lineage>
</organism>
<gene>
    <name evidence="2" type="ORF">P2L57_39200</name>
</gene>
<dbReference type="InterPro" id="IPR051698">
    <property type="entry name" value="Transposase_11-like"/>
</dbReference>
<dbReference type="EMBL" id="JARHTQ010000064">
    <property type="protein sequence ID" value="MDF2261529.1"/>
    <property type="molecule type" value="Genomic_DNA"/>
</dbReference>
<dbReference type="PANTHER" id="PTHR30298">
    <property type="entry name" value="H REPEAT-ASSOCIATED PREDICTED TRANSPOSASE"/>
    <property type="match status" value="1"/>
</dbReference>
<dbReference type="InterPro" id="IPR047647">
    <property type="entry name" value="ISAs1_transpos"/>
</dbReference>
<dbReference type="PANTHER" id="PTHR30298:SF0">
    <property type="entry name" value="PROTEIN YBFL-RELATED"/>
    <property type="match status" value="1"/>
</dbReference>
<feature type="domain" description="Transposase IS4-like" evidence="1">
    <location>
        <begin position="20"/>
        <end position="227"/>
    </location>
</feature>
<sequence>MDRAVGRWLADRRTSTDGRLRGLAVDGKSLRGAARAKGRKIHLLAACDHVRGLVLAQIDVGEKTNEITCFQPLLEVLTDLTGTVVTSDAMHTQREHAAYLLGRNAHYIVIVKGNQKKLRKQLKSLPWKQIPLQSRTRDAGHGRGEIRRIKVCTVNNLLFPGARRAIQLKRRRLDRKTGRISVKTVYAATSLTAEQATPAQLANLIRGHWKIETLHHVRNVTFAEDASQLPTGTTPRAMATWRNPAIGALRLAGGTNIASALRHNARDSRRPLALLGLT</sequence>
<dbReference type="Pfam" id="PF01609">
    <property type="entry name" value="DDE_Tnp_1"/>
    <property type="match status" value="1"/>
</dbReference>
<dbReference type="NCBIfam" id="NF033564">
    <property type="entry name" value="transpos_ISAs1"/>
    <property type="match status" value="1"/>
</dbReference>
<reference evidence="2 3" key="1">
    <citation type="submission" date="2023-03" db="EMBL/GenBank/DDBJ databases">
        <title>Draft genome sequence of type strain Streptomyces ferralitis JCM 14344.</title>
        <authorList>
            <person name="Klaysubun C."/>
            <person name="Duangmal K."/>
        </authorList>
    </citation>
    <scope>NUCLEOTIDE SEQUENCE [LARGE SCALE GENOMIC DNA]</scope>
    <source>
        <strain evidence="2 3">JCM 14344</strain>
    </source>
</reference>
<dbReference type="RefSeq" id="WP_275823256.1">
    <property type="nucleotide sequence ID" value="NZ_BAAANM010000059.1"/>
</dbReference>
<proteinExistence type="predicted"/>
<keyword evidence="3" id="KW-1185">Reference proteome</keyword>
<dbReference type="Proteomes" id="UP001220022">
    <property type="component" value="Unassembled WGS sequence"/>
</dbReference>
<accession>A0ABT5ZCH0</accession>
<protein>
    <submittedName>
        <fullName evidence="2">ISAs1 family transposase</fullName>
    </submittedName>
</protein>
<dbReference type="InterPro" id="IPR002559">
    <property type="entry name" value="Transposase_11"/>
</dbReference>
<evidence type="ECO:0000259" key="1">
    <source>
        <dbReference type="Pfam" id="PF01609"/>
    </source>
</evidence>
<evidence type="ECO:0000313" key="3">
    <source>
        <dbReference type="Proteomes" id="UP001220022"/>
    </source>
</evidence>